<proteinExistence type="predicted"/>
<dbReference type="RefSeq" id="WP_211947960.1">
    <property type="nucleotide sequence ID" value="NZ_CAJPUY010000010.1"/>
</dbReference>
<dbReference type="AlphaFoldDB" id="A0A916IUU7"/>
<accession>A0A916IUU7</accession>
<evidence type="ECO:0000313" key="3">
    <source>
        <dbReference type="Proteomes" id="UP000672934"/>
    </source>
</evidence>
<reference evidence="2" key="1">
    <citation type="submission" date="2021-03" db="EMBL/GenBank/DDBJ databases">
        <authorList>
            <person name="Peeters C."/>
        </authorList>
    </citation>
    <scope>NUCLEOTIDE SEQUENCE</scope>
    <source>
        <strain evidence="2">LMG 31506</strain>
    </source>
</reference>
<keyword evidence="3" id="KW-1185">Reference proteome</keyword>
<gene>
    <name evidence="2" type="ORF">LMG31506_03007</name>
</gene>
<evidence type="ECO:0000256" key="1">
    <source>
        <dbReference type="SAM" id="MobiDB-lite"/>
    </source>
</evidence>
<protein>
    <submittedName>
        <fullName evidence="2">Uncharacterized protein</fullName>
    </submittedName>
</protein>
<sequence length="79" mass="8519">MKDTPKKSFVLKLKSAIGMDGQLLPAGTLIEVNEPEAKDLLRREKAELVTAPDEEPNAAEEGEESTEQTANGHNAEASE</sequence>
<organism evidence="2 3">
    <name type="scientific">Cupriavidus yeoncheonensis</name>
    <dbReference type="NCBI Taxonomy" id="1462994"/>
    <lineage>
        <taxon>Bacteria</taxon>
        <taxon>Pseudomonadati</taxon>
        <taxon>Pseudomonadota</taxon>
        <taxon>Betaproteobacteria</taxon>
        <taxon>Burkholderiales</taxon>
        <taxon>Burkholderiaceae</taxon>
        <taxon>Cupriavidus</taxon>
    </lineage>
</organism>
<feature type="compositionally biased region" description="Acidic residues" evidence="1">
    <location>
        <begin position="52"/>
        <end position="66"/>
    </location>
</feature>
<comment type="caution">
    <text evidence="2">The sequence shown here is derived from an EMBL/GenBank/DDBJ whole genome shotgun (WGS) entry which is preliminary data.</text>
</comment>
<feature type="region of interest" description="Disordered" evidence="1">
    <location>
        <begin position="48"/>
        <end position="79"/>
    </location>
</feature>
<name>A0A916IUU7_9BURK</name>
<evidence type="ECO:0000313" key="2">
    <source>
        <dbReference type="EMBL" id="CAG2144448.1"/>
    </source>
</evidence>
<dbReference type="Proteomes" id="UP000672934">
    <property type="component" value="Unassembled WGS sequence"/>
</dbReference>
<dbReference type="EMBL" id="CAJPUY010000010">
    <property type="protein sequence ID" value="CAG2144448.1"/>
    <property type="molecule type" value="Genomic_DNA"/>
</dbReference>